<dbReference type="GO" id="GO:0005975">
    <property type="term" value="P:carbohydrate metabolic process"/>
    <property type="evidence" value="ECO:0007669"/>
    <property type="project" value="InterPro"/>
</dbReference>
<dbReference type="InterPro" id="IPR029411">
    <property type="entry name" value="RG-lyase_III"/>
</dbReference>
<evidence type="ECO:0000259" key="2">
    <source>
        <dbReference type="Pfam" id="PF14683"/>
    </source>
</evidence>
<dbReference type="Proteomes" id="UP001303760">
    <property type="component" value="Unassembled WGS sequence"/>
</dbReference>
<dbReference type="InterPro" id="IPR011013">
    <property type="entry name" value="Gal_mutarotase_sf_dom"/>
</dbReference>
<reference evidence="4" key="1">
    <citation type="journal article" date="2023" name="Mol. Phylogenet. Evol.">
        <title>Genome-scale phylogeny and comparative genomics of the fungal order Sordariales.</title>
        <authorList>
            <person name="Hensen N."/>
            <person name="Bonometti L."/>
            <person name="Westerberg I."/>
            <person name="Brannstrom I.O."/>
            <person name="Guillou S."/>
            <person name="Cros-Aarteil S."/>
            <person name="Calhoun S."/>
            <person name="Haridas S."/>
            <person name="Kuo A."/>
            <person name="Mondo S."/>
            <person name="Pangilinan J."/>
            <person name="Riley R."/>
            <person name="LaButti K."/>
            <person name="Andreopoulos B."/>
            <person name="Lipzen A."/>
            <person name="Chen C."/>
            <person name="Yan M."/>
            <person name="Daum C."/>
            <person name="Ng V."/>
            <person name="Clum A."/>
            <person name="Steindorff A."/>
            <person name="Ohm R.A."/>
            <person name="Martin F."/>
            <person name="Silar P."/>
            <person name="Natvig D.O."/>
            <person name="Lalanne C."/>
            <person name="Gautier V."/>
            <person name="Ament-Velasquez S.L."/>
            <person name="Kruys A."/>
            <person name="Hutchinson M.I."/>
            <person name="Powell A.J."/>
            <person name="Barry K."/>
            <person name="Miller A.N."/>
            <person name="Grigoriev I.V."/>
            <person name="Debuchy R."/>
            <person name="Gladieux P."/>
            <person name="Hiltunen Thoren M."/>
            <person name="Johannesson H."/>
        </authorList>
    </citation>
    <scope>NUCLEOTIDE SEQUENCE</scope>
    <source>
        <strain evidence="4">CBS 532.94</strain>
    </source>
</reference>
<gene>
    <name evidence="4" type="ORF">C8A03DRAFT_42365</name>
</gene>
<feature type="domain" description="Rhamnogalacturonan lyase" evidence="2">
    <location>
        <begin position="454"/>
        <end position="677"/>
    </location>
</feature>
<keyword evidence="1" id="KW-0732">Signal</keyword>
<dbReference type="InterPro" id="IPR008979">
    <property type="entry name" value="Galactose-bd-like_sf"/>
</dbReference>
<evidence type="ECO:0000256" key="1">
    <source>
        <dbReference type="SAM" id="SignalP"/>
    </source>
</evidence>
<dbReference type="EMBL" id="MU860048">
    <property type="protein sequence ID" value="KAK4240079.1"/>
    <property type="molecule type" value="Genomic_DNA"/>
</dbReference>
<proteinExistence type="predicted"/>
<reference evidence="4" key="2">
    <citation type="submission" date="2023-05" db="EMBL/GenBank/DDBJ databases">
        <authorList>
            <consortium name="Lawrence Berkeley National Laboratory"/>
            <person name="Steindorff A."/>
            <person name="Hensen N."/>
            <person name="Bonometti L."/>
            <person name="Westerberg I."/>
            <person name="Brannstrom I.O."/>
            <person name="Guillou S."/>
            <person name="Cros-Aarteil S."/>
            <person name="Calhoun S."/>
            <person name="Haridas S."/>
            <person name="Kuo A."/>
            <person name="Mondo S."/>
            <person name="Pangilinan J."/>
            <person name="Riley R."/>
            <person name="Labutti K."/>
            <person name="Andreopoulos B."/>
            <person name="Lipzen A."/>
            <person name="Chen C."/>
            <person name="Yanf M."/>
            <person name="Daum C."/>
            <person name="Ng V."/>
            <person name="Clum A."/>
            <person name="Ohm R."/>
            <person name="Martin F."/>
            <person name="Silar P."/>
            <person name="Natvig D."/>
            <person name="Lalanne C."/>
            <person name="Gautier V."/>
            <person name="Ament-Velasquez S.L."/>
            <person name="Kruys A."/>
            <person name="Hutchinson M.I."/>
            <person name="Powell A.J."/>
            <person name="Barry K."/>
            <person name="Miller A.N."/>
            <person name="Grigoriev I.V."/>
            <person name="Debuchy R."/>
            <person name="Gladieux P."/>
            <person name="Thoren M.H."/>
            <person name="Johannesson H."/>
        </authorList>
    </citation>
    <scope>NUCLEOTIDE SEQUENCE</scope>
    <source>
        <strain evidence="4">CBS 532.94</strain>
    </source>
</reference>
<dbReference type="CDD" id="cd10316">
    <property type="entry name" value="RGL4_M"/>
    <property type="match status" value="1"/>
</dbReference>
<dbReference type="PANTHER" id="PTHR32018:SF9">
    <property type="entry name" value="RHAMNOGALACTURONATE LYASE B"/>
    <property type="match status" value="1"/>
</dbReference>
<dbReference type="GO" id="GO:0003824">
    <property type="term" value="F:catalytic activity"/>
    <property type="evidence" value="ECO:0007669"/>
    <property type="project" value="InterPro"/>
</dbReference>
<dbReference type="SUPFAM" id="SSF49785">
    <property type="entry name" value="Galactose-binding domain-like"/>
    <property type="match status" value="1"/>
</dbReference>
<accession>A0AAN7HH00</accession>
<sequence length="680" mass="75481">MRLNSALGSILMLSSSSFVSASLTANETSQYAKIANDRLVFSVNKSLGYIDLLTLDGQDLLGSRTDIAVTPGGATGNGRYGIGPYLDCYCIPSGFYTPGSHDPTYKVFQGLDASNVRYGGVLFEQYWFLRDGETGLHTFSRIAYHNSTTPFVRNLQEFRTLFRPNTDIWTHLITDDQLWVPLPVPNPASGPLTNSITVQDATWYLVNRMGDAYVENFSDYYTKYTFAAVWRDQTVHGLFADGSHTGDKSTFGAWLMNTKDTYFGGPLHSDLVVDGIVYNYMVSNHHGAGTPNITDGLDRTFGPQYFHFNKAPAGASWQELRDEAVKLASPSWNADFYDSIAQHVVNYVSSSGRGSWKAKIALPKGAKNAVAVLAQDGVDFQANALDTTAYQYWADIDSSNGKVETDRIKAGTYRLTVYADGVFGDYIHDGIVVEPRKTTDSGHLVWEAESAGTELWRIGNPDKSAGEWRHGNTLDAHHPLHPPEYRIYFGAYDFLEHFPEGVHFHVGTSDPSKNFNYIHWSVFGGYANFCRPEQVAGSHGEINNWTITFDLEEGQLRRTSLATLTIQLAGAKTAVGNTDVFNASQGYNDLPFVVTVNRHELEPWIIPYYHSSSCGVRSGVVCYQVSHKFTFPTSYSTTTSGKATTNEIILSLPYNATDYESALLPRSVYVQYDALRLEVK</sequence>
<dbReference type="Pfam" id="PF14686">
    <property type="entry name" value="fn3_3"/>
    <property type="match status" value="1"/>
</dbReference>
<dbReference type="PANTHER" id="PTHR32018">
    <property type="entry name" value="RHAMNOGALACTURONATE LYASE FAMILY PROTEIN"/>
    <property type="match status" value="1"/>
</dbReference>
<organism evidence="4 5">
    <name type="scientific">Achaetomium macrosporum</name>
    <dbReference type="NCBI Taxonomy" id="79813"/>
    <lineage>
        <taxon>Eukaryota</taxon>
        <taxon>Fungi</taxon>
        <taxon>Dikarya</taxon>
        <taxon>Ascomycota</taxon>
        <taxon>Pezizomycotina</taxon>
        <taxon>Sordariomycetes</taxon>
        <taxon>Sordariomycetidae</taxon>
        <taxon>Sordariales</taxon>
        <taxon>Chaetomiaceae</taxon>
        <taxon>Achaetomium</taxon>
    </lineage>
</organism>
<dbReference type="InterPro" id="IPR029413">
    <property type="entry name" value="RG-lyase_II"/>
</dbReference>
<feature type="chain" id="PRO_5042841998" description="Rhamnogalacturonan endolyase" evidence="1">
    <location>
        <begin position="22"/>
        <end position="680"/>
    </location>
</feature>
<dbReference type="Pfam" id="PF14683">
    <property type="entry name" value="CBM-like"/>
    <property type="match status" value="1"/>
</dbReference>
<evidence type="ECO:0000259" key="3">
    <source>
        <dbReference type="Pfam" id="PF14686"/>
    </source>
</evidence>
<protein>
    <recommendedName>
        <fullName evidence="6">Rhamnogalacturonan endolyase</fullName>
    </recommendedName>
</protein>
<evidence type="ECO:0000313" key="5">
    <source>
        <dbReference type="Proteomes" id="UP001303760"/>
    </source>
</evidence>
<dbReference type="AlphaFoldDB" id="A0AAN7HH00"/>
<keyword evidence="5" id="KW-1185">Reference proteome</keyword>
<feature type="domain" description="Rhamnogalacturonan lyase" evidence="3">
    <location>
        <begin position="363"/>
        <end position="440"/>
    </location>
</feature>
<evidence type="ECO:0000313" key="4">
    <source>
        <dbReference type="EMBL" id="KAK4240079.1"/>
    </source>
</evidence>
<dbReference type="CDD" id="cd10320">
    <property type="entry name" value="RGL4_N"/>
    <property type="match status" value="1"/>
</dbReference>
<dbReference type="InterPro" id="IPR051850">
    <property type="entry name" value="Polysacch_Lyase_4"/>
</dbReference>
<dbReference type="GO" id="GO:0030246">
    <property type="term" value="F:carbohydrate binding"/>
    <property type="evidence" value="ECO:0007669"/>
    <property type="project" value="InterPro"/>
</dbReference>
<dbReference type="SUPFAM" id="SSF74650">
    <property type="entry name" value="Galactose mutarotase-like"/>
    <property type="match status" value="1"/>
</dbReference>
<dbReference type="Gene3D" id="2.60.40.1120">
    <property type="entry name" value="Carboxypeptidase-like, regulatory domain"/>
    <property type="match status" value="1"/>
</dbReference>
<name>A0AAN7HH00_9PEZI</name>
<evidence type="ECO:0008006" key="6">
    <source>
        <dbReference type="Google" id="ProtNLM"/>
    </source>
</evidence>
<comment type="caution">
    <text evidence="4">The sequence shown here is derived from an EMBL/GenBank/DDBJ whole genome shotgun (WGS) entry which is preliminary data.</text>
</comment>
<feature type="signal peptide" evidence="1">
    <location>
        <begin position="1"/>
        <end position="21"/>
    </location>
</feature>